<proteinExistence type="predicted"/>
<keyword evidence="1" id="KW-0472">Membrane</keyword>
<dbReference type="SMART" id="SM01236">
    <property type="entry name" value="Haem_oxygenase_2"/>
    <property type="match status" value="1"/>
</dbReference>
<dbReference type="Proteomes" id="UP000479691">
    <property type="component" value="Unassembled WGS sequence"/>
</dbReference>
<reference evidence="2 3" key="1">
    <citation type="submission" date="2019-06" db="EMBL/GenBank/DDBJ databases">
        <authorList>
            <person name="Palmer J.M."/>
        </authorList>
    </citation>
    <scope>NUCLEOTIDE SEQUENCE [LARGE SCALE GENOMIC DNA]</scope>
    <source>
        <strain evidence="2 3">TWF788</strain>
    </source>
</reference>
<organism evidence="2 3">
    <name type="scientific">Orbilia oligospora</name>
    <name type="common">Nematode-trapping fungus</name>
    <name type="synonym">Arthrobotrys oligospora</name>
    <dbReference type="NCBI Taxonomy" id="2813651"/>
    <lineage>
        <taxon>Eukaryota</taxon>
        <taxon>Fungi</taxon>
        <taxon>Dikarya</taxon>
        <taxon>Ascomycota</taxon>
        <taxon>Pezizomycotina</taxon>
        <taxon>Orbiliomycetes</taxon>
        <taxon>Orbiliales</taxon>
        <taxon>Orbiliaceae</taxon>
        <taxon>Orbilia</taxon>
    </lineage>
</organism>
<comment type="caution">
    <text evidence="2">The sequence shown here is derived from an EMBL/GenBank/DDBJ whole genome shotgun (WGS) entry which is preliminary data.</text>
</comment>
<keyword evidence="1" id="KW-0812">Transmembrane</keyword>
<accession>A0A7C8UAS4</accession>
<name>A0A7C8UAS4_ORBOL</name>
<evidence type="ECO:0000313" key="3">
    <source>
        <dbReference type="Proteomes" id="UP000479691"/>
    </source>
</evidence>
<evidence type="ECO:0000256" key="1">
    <source>
        <dbReference type="SAM" id="Phobius"/>
    </source>
</evidence>
<dbReference type="AlphaFoldDB" id="A0A7C8UAS4"/>
<evidence type="ECO:0000313" key="2">
    <source>
        <dbReference type="EMBL" id="KAF3191536.1"/>
    </source>
</evidence>
<protein>
    <submittedName>
        <fullName evidence="2">Uncharacterized protein</fullName>
    </submittedName>
</protein>
<sequence length="746" mass="84006">MIPYNFTPSTFNGGFKINNVPNYLADVENFITHRYFTLSLYTIVSLVFTISIFTFFPPKRRVQFTPVTMDIPQMQSPKDGYTPSNYRHLYHHLQNPESHPAAKLHAWKHLHQLFDITLSKALFSSSPTILSIPKYSRINLTDFLSTAERNTLTQWTSYLSRRSSGGKPEMILNRSHASHFLRLAAPAKYVDGVWLSGLHRSNTPLNLRPITRIAWQILSEELGDGDLARNHVYVYSQLLKSLDHMTNLNINTTGTANNNNNNNDNNTAGVPGADSQLFFIDESQSPGKDINSWIAAIAQLSLGMFPQELLPDILGFNLAYEAVTLETLVCAHELRELRLDPTYFNLHVTIDNADSGHTAMALHAVIELMKTCESVDEEDNMWRRVQAGYTLAQGLSVNPCPLTQTELDVLEIFSNKCGVATSAHLRCKAHIGGAKGMKLGEWMDPEKWEGRKYTFLEVLGSSSWVVPGKPEESKLIQEILWKGRMFGAFTVNETTVLKNWILEMSTMSAVERFEREIEESKGSYIRFVGSCPPALKSQDIDPVHHTTLETKFEDPVLPEIPEIPSELPINIVPRDFDPCELLLATAIPLQHYLSSSTKSATQRGMTVLKILRVLNGLADVGNLIAGMDEVTNPSGLGVIELAQKLHTLKISQVQPMKLELDTKWNWLNSTSLAPESNFCFLIGVQYALVFLMHSPEAFGVMNEEVSTKMQEISIRVKEELDCLGFRLNEESKRGFWMTINTVIRET</sequence>
<dbReference type="EMBL" id="JAABOE010000003">
    <property type="protein sequence ID" value="KAF3191536.1"/>
    <property type="molecule type" value="Genomic_DNA"/>
</dbReference>
<dbReference type="Pfam" id="PF14518">
    <property type="entry name" value="Haem_oxygenas_2"/>
    <property type="match status" value="1"/>
</dbReference>
<feature type="transmembrane region" description="Helical" evidence="1">
    <location>
        <begin position="35"/>
        <end position="56"/>
    </location>
</feature>
<keyword evidence="1" id="KW-1133">Transmembrane helix</keyword>
<gene>
    <name evidence="2" type="ORF">TWF788_006133</name>
</gene>